<evidence type="ECO:0000256" key="1">
    <source>
        <dbReference type="ARBA" id="ARBA00022603"/>
    </source>
</evidence>
<evidence type="ECO:0000313" key="9">
    <source>
        <dbReference type="EMBL" id="KAK4255558.1"/>
    </source>
</evidence>
<keyword evidence="1" id="KW-0489">Methyltransferase</keyword>
<dbReference type="Gene3D" id="3.40.50.150">
    <property type="entry name" value="Vaccinia Virus protein VP39"/>
    <property type="match status" value="1"/>
</dbReference>
<accession>A0AAE1IRN8</accession>
<dbReference type="InterPro" id="IPR016461">
    <property type="entry name" value="COMT-like"/>
</dbReference>
<dbReference type="GO" id="GO:0033800">
    <property type="term" value="F:isoflavone 7-O-methyltransferase activity"/>
    <property type="evidence" value="ECO:0007669"/>
    <property type="project" value="UniProtKB-EC"/>
</dbReference>
<evidence type="ECO:0000256" key="6">
    <source>
        <dbReference type="PIRSR" id="PIRSR005739-1"/>
    </source>
</evidence>
<dbReference type="AlphaFoldDB" id="A0AAE1IRN8"/>
<dbReference type="PANTHER" id="PTHR11746">
    <property type="entry name" value="O-METHYLTRANSFERASE"/>
    <property type="match status" value="1"/>
</dbReference>
<dbReference type="Proteomes" id="UP001293593">
    <property type="component" value="Unassembled WGS sequence"/>
</dbReference>
<evidence type="ECO:0000256" key="2">
    <source>
        <dbReference type="ARBA" id="ARBA00022679"/>
    </source>
</evidence>
<comment type="catalytic activity">
    <reaction evidence="4">
        <text>a 7-hydroxyisoflavone + S-adenosyl-L-methionine = a 7-methoxyisoflavone + S-adenosyl-L-homocysteine + H(+)</text>
        <dbReference type="Rhea" id="RHEA:17933"/>
        <dbReference type="ChEBI" id="CHEBI:15378"/>
        <dbReference type="ChEBI" id="CHEBI:55465"/>
        <dbReference type="ChEBI" id="CHEBI:57856"/>
        <dbReference type="ChEBI" id="CHEBI:59789"/>
        <dbReference type="ChEBI" id="CHEBI:140356"/>
        <dbReference type="EC" id="2.1.1.150"/>
    </reaction>
</comment>
<dbReference type="GO" id="GO:0009717">
    <property type="term" value="P:isoflavonoid biosynthetic process"/>
    <property type="evidence" value="ECO:0007669"/>
    <property type="project" value="UniProtKB-ARBA"/>
</dbReference>
<dbReference type="FunFam" id="3.40.50.150:FF:000057">
    <property type="entry name" value="O-methyltransferase ZRP4"/>
    <property type="match status" value="1"/>
</dbReference>
<dbReference type="InterPro" id="IPR012967">
    <property type="entry name" value="COMT_dimerisation"/>
</dbReference>
<dbReference type="FunFam" id="1.10.10.10:FF:000213">
    <property type="entry name" value="Coniferyl alcohol 9-O-methyltransferase"/>
    <property type="match status" value="1"/>
</dbReference>
<feature type="active site" description="Proton acceptor" evidence="6">
    <location>
        <position position="261"/>
    </location>
</feature>
<comment type="caution">
    <text evidence="9">The sequence shown here is derived from an EMBL/GenBank/DDBJ whole genome shotgun (WGS) entry which is preliminary data.</text>
</comment>
<reference evidence="9" key="1">
    <citation type="submission" date="2023-10" db="EMBL/GenBank/DDBJ databases">
        <title>Chromosome-level genome of the transformable northern wattle, Acacia crassicarpa.</title>
        <authorList>
            <person name="Massaro I."/>
            <person name="Sinha N.R."/>
            <person name="Poethig S."/>
            <person name="Leichty A.R."/>
        </authorList>
    </citation>
    <scope>NUCLEOTIDE SEQUENCE</scope>
    <source>
        <strain evidence="9">Acra3RX</strain>
        <tissue evidence="9">Leaf</tissue>
    </source>
</reference>
<evidence type="ECO:0000256" key="5">
    <source>
        <dbReference type="ARBA" id="ARBA00066355"/>
    </source>
</evidence>
<evidence type="ECO:0000259" key="8">
    <source>
        <dbReference type="Pfam" id="PF08100"/>
    </source>
</evidence>
<dbReference type="InterPro" id="IPR036388">
    <property type="entry name" value="WH-like_DNA-bd_sf"/>
</dbReference>
<dbReference type="InterPro" id="IPR036390">
    <property type="entry name" value="WH_DNA-bd_sf"/>
</dbReference>
<evidence type="ECO:0000256" key="3">
    <source>
        <dbReference type="ARBA" id="ARBA00022691"/>
    </source>
</evidence>
<keyword evidence="10" id="KW-1185">Reference proteome</keyword>
<dbReference type="PIRSF" id="PIRSF005739">
    <property type="entry name" value="O-mtase"/>
    <property type="match status" value="1"/>
</dbReference>
<evidence type="ECO:0000313" key="10">
    <source>
        <dbReference type="Proteomes" id="UP001293593"/>
    </source>
</evidence>
<evidence type="ECO:0000256" key="4">
    <source>
        <dbReference type="ARBA" id="ARBA00050968"/>
    </source>
</evidence>
<feature type="domain" description="O-methyltransferase dimerisation" evidence="8">
    <location>
        <begin position="20"/>
        <end position="108"/>
    </location>
</feature>
<dbReference type="GO" id="GO:0032259">
    <property type="term" value="P:methylation"/>
    <property type="evidence" value="ECO:0007669"/>
    <property type="project" value="UniProtKB-KW"/>
</dbReference>
<proteinExistence type="predicted"/>
<gene>
    <name evidence="9" type="ORF">QN277_008544</name>
</gene>
<keyword evidence="2" id="KW-0808">Transferase</keyword>
<dbReference type="Pfam" id="PF08100">
    <property type="entry name" value="Dimerisation"/>
    <property type="match status" value="1"/>
</dbReference>
<dbReference type="Pfam" id="PF00891">
    <property type="entry name" value="Methyltransf_2"/>
    <property type="match status" value="1"/>
</dbReference>
<protein>
    <recommendedName>
        <fullName evidence="5">isoflavone 7-O-methyltransferase</fullName>
        <ecNumber evidence="5">2.1.1.150</ecNumber>
    </recommendedName>
</protein>
<keyword evidence="3" id="KW-0949">S-adenosyl-L-methionine</keyword>
<dbReference type="EC" id="2.1.1.150" evidence="5"/>
<evidence type="ECO:0000259" key="7">
    <source>
        <dbReference type="Pfam" id="PF00891"/>
    </source>
</evidence>
<name>A0AAE1IRN8_9FABA</name>
<dbReference type="EMBL" id="JAWXYG010000013">
    <property type="protein sequence ID" value="KAK4255558.1"/>
    <property type="molecule type" value="Genomic_DNA"/>
</dbReference>
<dbReference type="SUPFAM" id="SSF46785">
    <property type="entry name" value="Winged helix' DNA-binding domain"/>
    <property type="match status" value="1"/>
</dbReference>
<dbReference type="CDD" id="cd02440">
    <property type="entry name" value="AdoMet_MTases"/>
    <property type="match status" value="1"/>
</dbReference>
<organism evidence="9 10">
    <name type="scientific">Acacia crassicarpa</name>
    <name type="common">northern wattle</name>
    <dbReference type="NCBI Taxonomy" id="499986"/>
    <lineage>
        <taxon>Eukaryota</taxon>
        <taxon>Viridiplantae</taxon>
        <taxon>Streptophyta</taxon>
        <taxon>Embryophyta</taxon>
        <taxon>Tracheophyta</taxon>
        <taxon>Spermatophyta</taxon>
        <taxon>Magnoliopsida</taxon>
        <taxon>eudicotyledons</taxon>
        <taxon>Gunneridae</taxon>
        <taxon>Pentapetalae</taxon>
        <taxon>rosids</taxon>
        <taxon>fabids</taxon>
        <taxon>Fabales</taxon>
        <taxon>Fabaceae</taxon>
        <taxon>Caesalpinioideae</taxon>
        <taxon>mimosoid clade</taxon>
        <taxon>Acacieae</taxon>
        <taxon>Acacia</taxon>
    </lineage>
</organism>
<dbReference type="SUPFAM" id="SSF53335">
    <property type="entry name" value="S-adenosyl-L-methionine-dependent methyltransferases"/>
    <property type="match status" value="1"/>
</dbReference>
<sequence>MEATNESQSSKLLGAQICAWNHSFSFIKSISLKCAVDLGIPDIIHNHDQPMPLSELISSLPIHPSKTTFVPRLMRLLVHYGLFSKQKVSENNTEEAYALTNASKLLLNKKPLSVTPLMLALLNPVLMKAFYSLPCWFQNDDPTPFKTAHGMSLWEYAGQDPEFNQMFNCAMASDSQIVTSVVIDKCMGMFEGLESLVDVGGGTGTLALAISKTFAQLECTVFDLPHVVAGLQGSDNLKYVAGDMFKEIPQANAILLKEILHDWNDEDCVKILKKCKEAITSNGKEGKVIVIDIMIGHDTKDDKTVEAQLFSDMIMMALVPGRERNEKEWANLIFTSGFCDYKVIPVLGIRSIIEVYP</sequence>
<dbReference type="GO" id="GO:0046983">
    <property type="term" value="F:protein dimerization activity"/>
    <property type="evidence" value="ECO:0007669"/>
    <property type="project" value="InterPro"/>
</dbReference>
<dbReference type="InterPro" id="IPR001077">
    <property type="entry name" value="COMT_C"/>
</dbReference>
<dbReference type="PROSITE" id="PS51683">
    <property type="entry name" value="SAM_OMT_II"/>
    <property type="match status" value="1"/>
</dbReference>
<feature type="domain" description="O-methyltransferase C-terminal" evidence="7">
    <location>
        <begin position="131"/>
        <end position="338"/>
    </location>
</feature>
<dbReference type="InterPro" id="IPR029063">
    <property type="entry name" value="SAM-dependent_MTases_sf"/>
</dbReference>
<dbReference type="Gene3D" id="1.10.10.10">
    <property type="entry name" value="Winged helix-like DNA-binding domain superfamily/Winged helix DNA-binding domain"/>
    <property type="match status" value="1"/>
</dbReference>